<evidence type="ECO:0000256" key="1">
    <source>
        <dbReference type="SAM" id="MobiDB-lite"/>
    </source>
</evidence>
<dbReference type="AlphaFoldDB" id="A0A9W6UIL3"/>
<accession>A0A9W6UIL3</accession>
<keyword evidence="3" id="KW-1185">Reference proteome</keyword>
<sequence length="78" mass="8115">MTATRSTPADPSLPVPRPLAHPFPPNRWPHGAGLFAVAAVSGTPVSGWDSFAQVSARGLGWSAVEDNPGRRLRAGTGK</sequence>
<organism evidence="2 3">
    <name type="scientific">Nocardiopsis ansamitocini</name>
    <dbReference type="NCBI Taxonomy" id="1670832"/>
    <lineage>
        <taxon>Bacteria</taxon>
        <taxon>Bacillati</taxon>
        <taxon>Actinomycetota</taxon>
        <taxon>Actinomycetes</taxon>
        <taxon>Streptosporangiales</taxon>
        <taxon>Nocardiopsidaceae</taxon>
        <taxon>Nocardiopsis</taxon>
    </lineage>
</organism>
<evidence type="ECO:0000313" key="2">
    <source>
        <dbReference type="EMBL" id="GLU47553.1"/>
    </source>
</evidence>
<feature type="compositionally biased region" description="Pro residues" evidence="1">
    <location>
        <begin position="11"/>
        <end position="20"/>
    </location>
</feature>
<protein>
    <submittedName>
        <fullName evidence="2">Uncharacterized protein</fullName>
    </submittedName>
</protein>
<feature type="region of interest" description="Disordered" evidence="1">
    <location>
        <begin position="1"/>
        <end position="20"/>
    </location>
</feature>
<gene>
    <name evidence="2" type="ORF">Nans01_19040</name>
</gene>
<evidence type="ECO:0000313" key="3">
    <source>
        <dbReference type="Proteomes" id="UP001165092"/>
    </source>
</evidence>
<comment type="caution">
    <text evidence="2">The sequence shown here is derived from an EMBL/GenBank/DDBJ whole genome shotgun (WGS) entry which is preliminary data.</text>
</comment>
<proteinExistence type="predicted"/>
<dbReference type="EMBL" id="BSQG01000002">
    <property type="protein sequence ID" value="GLU47553.1"/>
    <property type="molecule type" value="Genomic_DNA"/>
</dbReference>
<dbReference type="Proteomes" id="UP001165092">
    <property type="component" value="Unassembled WGS sequence"/>
</dbReference>
<reference evidence="2" key="1">
    <citation type="submission" date="2023-02" db="EMBL/GenBank/DDBJ databases">
        <title>Nocardiopsis ansamitocini NBRC 112285.</title>
        <authorList>
            <person name="Ichikawa N."/>
            <person name="Sato H."/>
            <person name="Tonouchi N."/>
        </authorList>
    </citation>
    <scope>NUCLEOTIDE SEQUENCE</scope>
    <source>
        <strain evidence="2">NBRC 112285</strain>
    </source>
</reference>
<name>A0A9W6UIL3_9ACTN</name>